<feature type="region of interest" description="Disordered" evidence="1">
    <location>
        <begin position="1"/>
        <end position="31"/>
    </location>
</feature>
<gene>
    <name evidence="3" type="primary">LOC113210233</name>
</gene>
<dbReference type="AlphaFoldDB" id="A0A9C6X3D1"/>
<name>A0A9C6X3D1_FRAOC</name>
<dbReference type="Proteomes" id="UP000504606">
    <property type="component" value="Unplaced"/>
</dbReference>
<evidence type="ECO:0000313" key="2">
    <source>
        <dbReference type="Proteomes" id="UP000504606"/>
    </source>
</evidence>
<sequence>MPRAKKRPAASSDGSGDYQPRQKGARAGASDRWSWCSDCWVPAAACTGRGHTLISVDDARRLAKGALLEAQEAVMVWQTRLDATLLGAGEPLMTPYHPGPPY</sequence>
<protein>
    <submittedName>
        <fullName evidence="3">Uncharacterized protein LOC113210233</fullName>
    </submittedName>
</protein>
<organism evidence="2 3">
    <name type="scientific">Frankliniella occidentalis</name>
    <name type="common">Western flower thrips</name>
    <name type="synonym">Euthrips occidentalis</name>
    <dbReference type="NCBI Taxonomy" id="133901"/>
    <lineage>
        <taxon>Eukaryota</taxon>
        <taxon>Metazoa</taxon>
        <taxon>Ecdysozoa</taxon>
        <taxon>Arthropoda</taxon>
        <taxon>Hexapoda</taxon>
        <taxon>Insecta</taxon>
        <taxon>Pterygota</taxon>
        <taxon>Neoptera</taxon>
        <taxon>Paraneoptera</taxon>
        <taxon>Thysanoptera</taxon>
        <taxon>Terebrantia</taxon>
        <taxon>Thripoidea</taxon>
        <taxon>Thripidae</taxon>
        <taxon>Frankliniella</taxon>
    </lineage>
</organism>
<accession>A0A9C6X3D1</accession>
<dbReference type="RefSeq" id="XP_052128402.1">
    <property type="nucleotide sequence ID" value="XM_052272442.1"/>
</dbReference>
<keyword evidence="2" id="KW-1185">Reference proteome</keyword>
<dbReference type="KEGG" id="foc:113210233"/>
<proteinExistence type="predicted"/>
<reference evidence="3" key="1">
    <citation type="submission" date="2025-08" db="UniProtKB">
        <authorList>
            <consortium name="RefSeq"/>
        </authorList>
    </citation>
    <scope>IDENTIFICATION</scope>
    <source>
        <tissue evidence="3">Whole organism</tissue>
    </source>
</reference>
<evidence type="ECO:0000313" key="3">
    <source>
        <dbReference type="RefSeq" id="XP_052128402.1"/>
    </source>
</evidence>
<dbReference type="GeneID" id="113210233"/>
<evidence type="ECO:0000256" key="1">
    <source>
        <dbReference type="SAM" id="MobiDB-lite"/>
    </source>
</evidence>